<sequence length="130" mass="14139">MASLSGFVIGNDEFYMALYAKRVALFTPSMVTSQVGSPTPGARGLSWYCEYSLSRCVVCKSGVGWSPLFLGLVVVEWQLDLSSVAARLRGGLMLFIRVKESGRVPVPLLVPVSIIVESSLRHQQSNIPTC</sequence>
<proteinExistence type="predicted"/>
<dbReference type="AlphaFoldDB" id="A0A843X4E7"/>
<evidence type="ECO:0000313" key="1">
    <source>
        <dbReference type="EMBL" id="MQM13721.1"/>
    </source>
</evidence>
<name>A0A843X4E7_COLES</name>
<accession>A0A843X4E7</accession>
<organism evidence="1 2">
    <name type="scientific">Colocasia esculenta</name>
    <name type="common">Wild taro</name>
    <name type="synonym">Arum esculentum</name>
    <dbReference type="NCBI Taxonomy" id="4460"/>
    <lineage>
        <taxon>Eukaryota</taxon>
        <taxon>Viridiplantae</taxon>
        <taxon>Streptophyta</taxon>
        <taxon>Embryophyta</taxon>
        <taxon>Tracheophyta</taxon>
        <taxon>Spermatophyta</taxon>
        <taxon>Magnoliopsida</taxon>
        <taxon>Liliopsida</taxon>
        <taxon>Araceae</taxon>
        <taxon>Aroideae</taxon>
        <taxon>Colocasieae</taxon>
        <taxon>Colocasia</taxon>
    </lineage>
</organism>
<keyword evidence="2" id="KW-1185">Reference proteome</keyword>
<dbReference type="EMBL" id="NMUH01005799">
    <property type="protein sequence ID" value="MQM13721.1"/>
    <property type="molecule type" value="Genomic_DNA"/>
</dbReference>
<reference evidence="1" key="1">
    <citation type="submission" date="2017-07" db="EMBL/GenBank/DDBJ databases">
        <title>Taro Niue Genome Assembly and Annotation.</title>
        <authorList>
            <person name="Atibalentja N."/>
            <person name="Keating K."/>
            <person name="Fields C.J."/>
        </authorList>
    </citation>
    <scope>NUCLEOTIDE SEQUENCE</scope>
    <source>
        <strain evidence="1">Niue_2</strain>
        <tissue evidence="1">Leaf</tissue>
    </source>
</reference>
<gene>
    <name evidence="1" type="ORF">Taro_046647</name>
</gene>
<comment type="caution">
    <text evidence="1">The sequence shown here is derived from an EMBL/GenBank/DDBJ whole genome shotgun (WGS) entry which is preliminary data.</text>
</comment>
<dbReference type="Proteomes" id="UP000652761">
    <property type="component" value="Unassembled WGS sequence"/>
</dbReference>
<protein>
    <submittedName>
        <fullName evidence="1">Uncharacterized protein</fullName>
    </submittedName>
</protein>
<evidence type="ECO:0000313" key="2">
    <source>
        <dbReference type="Proteomes" id="UP000652761"/>
    </source>
</evidence>